<dbReference type="AlphaFoldDB" id="A0A1I6JGY2"/>
<dbReference type="EMBL" id="FOYW01000002">
    <property type="protein sequence ID" value="SFR78236.1"/>
    <property type="molecule type" value="Genomic_DNA"/>
</dbReference>
<gene>
    <name evidence="3" type="ORF">SAMN05216203_3013</name>
</gene>
<dbReference type="InterPro" id="IPR024456">
    <property type="entry name" value="Integrase_catalytic_putative"/>
</dbReference>
<dbReference type="InterPro" id="IPR011010">
    <property type="entry name" value="DNA_brk_join_enz"/>
</dbReference>
<dbReference type="Gene3D" id="1.10.443.10">
    <property type="entry name" value="Intergrase catalytic core"/>
    <property type="match status" value="1"/>
</dbReference>
<sequence length="373" mass="42059">MVRYLTAATGWSVSEGTRLCPKSRRVCLAPAAFNLKPSKVGNFAMKRKRKTPRSQKRNFGYGKQLLYAFVKALCAFFGPDQHYGTRRTHGVRIRIFVEFCRRHGIRDARYIDLQLVEAYGSYLRHRLHDAYDWADGKRDKPISVSYAHNLISTVNTCLYAMRRDEKLHLSARKALGVARSNVRKTQIQADIADTKTATDRMIASGNERGAAVVLLTRAWGMRSEEAYLQDLDRMMREVTATGSAAILEGTKGGRKCRSRTIQAGEFQREALEFALSVRPAGSKCLLSETDSAISFYRRELGRCRRILKKCGIPSFRELRSGFAQDVYEEIVRGPSPLRGPIGDRVLDRIARETVARLLGHGRPQVASSYIGGY</sequence>
<dbReference type="GO" id="GO:0003677">
    <property type="term" value="F:DNA binding"/>
    <property type="evidence" value="ECO:0007669"/>
    <property type="project" value="InterPro"/>
</dbReference>
<proteinExistence type="predicted"/>
<name>A0A1I6JGY2_9GAMM</name>
<keyword evidence="1" id="KW-0233">DNA recombination</keyword>
<feature type="domain" description="Integrase catalytic" evidence="2">
    <location>
        <begin position="191"/>
        <end position="325"/>
    </location>
</feature>
<evidence type="ECO:0000259" key="2">
    <source>
        <dbReference type="Pfam" id="PF12835"/>
    </source>
</evidence>
<evidence type="ECO:0000256" key="1">
    <source>
        <dbReference type="ARBA" id="ARBA00023172"/>
    </source>
</evidence>
<dbReference type="GO" id="GO:0006310">
    <property type="term" value="P:DNA recombination"/>
    <property type="evidence" value="ECO:0007669"/>
    <property type="project" value="UniProtKB-KW"/>
</dbReference>
<evidence type="ECO:0000313" key="4">
    <source>
        <dbReference type="Proteomes" id="UP000198644"/>
    </source>
</evidence>
<keyword evidence="4" id="KW-1185">Reference proteome</keyword>
<dbReference type="Proteomes" id="UP000198644">
    <property type="component" value="Unassembled WGS sequence"/>
</dbReference>
<reference evidence="3 4" key="1">
    <citation type="submission" date="2016-10" db="EMBL/GenBank/DDBJ databases">
        <authorList>
            <person name="de Groot N.N."/>
        </authorList>
    </citation>
    <scope>NUCLEOTIDE SEQUENCE [LARGE SCALE GENOMIC DNA]</scope>
    <source>
        <strain evidence="3 4">CGMCC 1.9167</strain>
    </source>
</reference>
<protein>
    <submittedName>
        <fullName evidence="3">Integrase</fullName>
    </submittedName>
</protein>
<dbReference type="STRING" id="650891.SAMN05216203_3013"/>
<organism evidence="3 4">
    <name type="scientific">Marinobacter daqiaonensis</name>
    <dbReference type="NCBI Taxonomy" id="650891"/>
    <lineage>
        <taxon>Bacteria</taxon>
        <taxon>Pseudomonadati</taxon>
        <taxon>Pseudomonadota</taxon>
        <taxon>Gammaproteobacteria</taxon>
        <taxon>Pseudomonadales</taxon>
        <taxon>Marinobacteraceae</taxon>
        <taxon>Marinobacter</taxon>
    </lineage>
</organism>
<dbReference type="Pfam" id="PF12835">
    <property type="entry name" value="Integrase_1"/>
    <property type="match status" value="1"/>
</dbReference>
<dbReference type="OrthoDB" id="5394387at2"/>
<dbReference type="InterPro" id="IPR013762">
    <property type="entry name" value="Integrase-like_cat_sf"/>
</dbReference>
<dbReference type="GO" id="GO:0015074">
    <property type="term" value="P:DNA integration"/>
    <property type="evidence" value="ECO:0007669"/>
    <property type="project" value="InterPro"/>
</dbReference>
<dbReference type="SUPFAM" id="SSF56349">
    <property type="entry name" value="DNA breaking-rejoining enzymes"/>
    <property type="match status" value="1"/>
</dbReference>
<evidence type="ECO:0000313" key="3">
    <source>
        <dbReference type="EMBL" id="SFR78236.1"/>
    </source>
</evidence>
<accession>A0A1I6JGY2</accession>